<feature type="compositionally biased region" description="Basic and acidic residues" evidence="1">
    <location>
        <begin position="552"/>
        <end position="561"/>
    </location>
</feature>
<evidence type="ECO:0008006" key="4">
    <source>
        <dbReference type="Google" id="ProtNLM"/>
    </source>
</evidence>
<feature type="region of interest" description="Disordered" evidence="1">
    <location>
        <begin position="542"/>
        <end position="561"/>
    </location>
</feature>
<dbReference type="AlphaFoldDB" id="A0A9W9FK20"/>
<keyword evidence="3" id="KW-1185">Reference proteome</keyword>
<feature type="compositionally biased region" description="Low complexity" evidence="1">
    <location>
        <begin position="456"/>
        <end position="479"/>
    </location>
</feature>
<dbReference type="EMBL" id="JAPMSZ010000005">
    <property type="protein sequence ID" value="KAJ5101607.1"/>
    <property type="molecule type" value="Genomic_DNA"/>
</dbReference>
<dbReference type="RefSeq" id="XP_056512438.1">
    <property type="nucleotide sequence ID" value="XM_056654411.1"/>
</dbReference>
<sequence>MAAATLNGVDKLSPDLGMSSDEEDFVSSQSTASGDIDQSAKQHLSTALEKMQHQNVTWTFPPETRASSDTPPASKMAKKPLELLDLPLDVLKDIIKEVTHTNDLTSLALTCSAIHSLTIPHMYSRFDIVWPESLTPTPEDYTGVDALSHGLSTLVMGEDVFGQLPLLGSSRSASACSHCGCDDRGHRPASTSQEVEPRVSLRRGNNYAQYTRTFSIGNGPLGWVQEYSVNKEVGKMLGTLVALAVARMVNLEAFIWDMPTGVVREIWLALASLANRPGHECRLERVWVRWHDNSEHTWRTSTMMISRLLHNYKHVEHPSLSVLPPLKSVAVLDIDEPAYVEELAVLVERSHQRLTELRIGISAKAYMAPWLICGKDSDTSSTWPRMSGVLGILSPRNPVQQDDATTVASMAELSMASEGWGSGPASASASASSAEQNLQTSAISVNGQVTSPQNVSSSNAIHGSNSSPLAASASPGTSARSSAKVPHPGDKVFNLQLLELERVPLFMPSLLPAIDWTRLATLTIMRCEDHEKLWGALRRKYAPPELPPKRSQNGDHDRPSLRSDDFALKIKNLRTDTVSPHFMLFIKEALAPNTLECVSLHEAPSYDSTVQVDAIYRHILRKHRLSLRNILVDATDRTIAHDSMNTQWHKWIFNHEMISFVTSGRMPHLKELAMSMHYRDWHYFLQRLPNMPQVRALYLPHIRHSVHRDLKELALQILDIVSIRPDLKVAYIGLENKCYQILEATRNDQDSEFDDNNPTDPFAPTDEEDPWDNGNFQPNTLEEEEEDIPDAQLVDDLANDDSDDSDSEPEALGASRIQFRLQEILFYDDKISIFKARHGVL</sequence>
<dbReference type="Proteomes" id="UP001141434">
    <property type="component" value="Unassembled WGS sequence"/>
</dbReference>
<feature type="region of interest" description="Disordered" evidence="1">
    <location>
        <begin position="1"/>
        <end position="43"/>
    </location>
</feature>
<organism evidence="2 3">
    <name type="scientific">Penicillium alfredii</name>
    <dbReference type="NCBI Taxonomy" id="1506179"/>
    <lineage>
        <taxon>Eukaryota</taxon>
        <taxon>Fungi</taxon>
        <taxon>Dikarya</taxon>
        <taxon>Ascomycota</taxon>
        <taxon>Pezizomycotina</taxon>
        <taxon>Eurotiomycetes</taxon>
        <taxon>Eurotiomycetidae</taxon>
        <taxon>Eurotiales</taxon>
        <taxon>Aspergillaceae</taxon>
        <taxon>Penicillium</taxon>
    </lineage>
</organism>
<evidence type="ECO:0000256" key="1">
    <source>
        <dbReference type="SAM" id="MobiDB-lite"/>
    </source>
</evidence>
<protein>
    <recommendedName>
        <fullName evidence="4">F-box domain-containing protein</fullName>
    </recommendedName>
</protein>
<gene>
    <name evidence="2" type="ORF">NUU61_003829</name>
</gene>
<feature type="compositionally biased region" description="Acidic residues" evidence="1">
    <location>
        <begin position="797"/>
        <end position="809"/>
    </location>
</feature>
<proteinExistence type="predicted"/>
<feature type="region of interest" description="Disordered" evidence="1">
    <location>
        <begin position="449"/>
        <end position="488"/>
    </location>
</feature>
<dbReference type="GeneID" id="81393579"/>
<reference evidence="2" key="2">
    <citation type="journal article" date="2023" name="IMA Fungus">
        <title>Comparative genomic study of the Penicillium genus elucidates a diverse pangenome and 15 lateral gene transfer events.</title>
        <authorList>
            <person name="Petersen C."/>
            <person name="Sorensen T."/>
            <person name="Nielsen M.R."/>
            <person name="Sondergaard T.E."/>
            <person name="Sorensen J.L."/>
            <person name="Fitzpatrick D.A."/>
            <person name="Frisvad J.C."/>
            <person name="Nielsen K.L."/>
        </authorList>
    </citation>
    <scope>NUCLEOTIDE SEQUENCE</scope>
    <source>
        <strain evidence="2">IBT 34128</strain>
    </source>
</reference>
<comment type="caution">
    <text evidence="2">The sequence shown here is derived from an EMBL/GenBank/DDBJ whole genome shotgun (WGS) entry which is preliminary data.</text>
</comment>
<reference evidence="2" key="1">
    <citation type="submission" date="2022-11" db="EMBL/GenBank/DDBJ databases">
        <authorList>
            <person name="Petersen C."/>
        </authorList>
    </citation>
    <scope>NUCLEOTIDE SEQUENCE</scope>
    <source>
        <strain evidence="2">IBT 34128</strain>
    </source>
</reference>
<dbReference type="OrthoDB" id="3199516at2759"/>
<evidence type="ECO:0000313" key="3">
    <source>
        <dbReference type="Proteomes" id="UP001141434"/>
    </source>
</evidence>
<name>A0A9W9FK20_9EURO</name>
<feature type="region of interest" description="Disordered" evidence="1">
    <location>
        <begin position="749"/>
        <end position="813"/>
    </location>
</feature>
<evidence type="ECO:0000313" key="2">
    <source>
        <dbReference type="EMBL" id="KAJ5101607.1"/>
    </source>
</evidence>
<accession>A0A9W9FK20</accession>